<dbReference type="AlphaFoldDB" id="U6M3Q6"/>
<evidence type="ECO:0000313" key="2">
    <source>
        <dbReference type="EMBL" id="CDJ58641.1"/>
    </source>
</evidence>
<reference evidence="2" key="1">
    <citation type="submission" date="2013-10" db="EMBL/GenBank/DDBJ databases">
        <title>Genomic analysis of the causative agents of coccidiosis in chickens.</title>
        <authorList>
            <person name="Reid A.J."/>
            <person name="Blake D."/>
            <person name="Billington K."/>
            <person name="Browne H."/>
            <person name="Dunn M."/>
            <person name="Hung S."/>
            <person name="Kawahara F."/>
            <person name="Miranda-Saavedra D."/>
            <person name="Mourier T."/>
            <person name="Nagra H."/>
            <person name="Otto T.D."/>
            <person name="Rawlings N."/>
            <person name="Sanchez A."/>
            <person name="Sanders M."/>
            <person name="Subramaniam C."/>
            <person name="Tay Y."/>
            <person name="Dear P."/>
            <person name="Doerig C."/>
            <person name="Gruber A."/>
            <person name="Parkinson J."/>
            <person name="Shirley M."/>
            <person name="Wan K.L."/>
            <person name="Berriman M."/>
            <person name="Tomley F."/>
            <person name="Pain A."/>
        </authorList>
    </citation>
    <scope>NUCLEOTIDE SEQUENCE [LARGE SCALE GENOMIC DNA]</scope>
    <source>
        <strain evidence="2">Weybridge</strain>
    </source>
</reference>
<dbReference type="PANTHER" id="PTHR15615:SF108">
    <property type="entry name" value="PROTEIN CNPPD1"/>
    <property type="match status" value="1"/>
</dbReference>
<dbReference type="OrthoDB" id="347543at2759"/>
<gene>
    <name evidence="2" type="ORF">EMWEY_00016960</name>
</gene>
<keyword evidence="3" id="KW-1185">Reference proteome</keyword>
<feature type="region of interest" description="Disordered" evidence="1">
    <location>
        <begin position="448"/>
        <end position="471"/>
    </location>
</feature>
<organism evidence="2 3">
    <name type="scientific">Eimeria maxima</name>
    <name type="common">Coccidian parasite</name>
    <dbReference type="NCBI Taxonomy" id="5804"/>
    <lineage>
        <taxon>Eukaryota</taxon>
        <taxon>Sar</taxon>
        <taxon>Alveolata</taxon>
        <taxon>Apicomplexa</taxon>
        <taxon>Conoidasida</taxon>
        <taxon>Coccidia</taxon>
        <taxon>Eucoccidiorida</taxon>
        <taxon>Eimeriorina</taxon>
        <taxon>Eimeriidae</taxon>
        <taxon>Eimeria</taxon>
    </lineage>
</organism>
<name>U6M3Q6_EIMMA</name>
<feature type="compositionally biased region" description="Polar residues" evidence="1">
    <location>
        <begin position="149"/>
        <end position="162"/>
    </location>
</feature>
<dbReference type="RefSeq" id="XP_013335289.1">
    <property type="nucleotide sequence ID" value="XM_013479835.1"/>
</dbReference>
<dbReference type="Proteomes" id="UP000030763">
    <property type="component" value="Unassembled WGS sequence"/>
</dbReference>
<dbReference type="GeneID" id="25335682"/>
<protein>
    <submittedName>
        <fullName evidence="2">Cyclin domain containing protein, putative</fullName>
    </submittedName>
</protein>
<evidence type="ECO:0000256" key="1">
    <source>
        <dbReference type="SAM" id="MobiDB-lite"/>
    </source>
</evidence>
<feature type="compositionally biased region" description="Basic and acidic residues" evidence="1">
    <location>
        <begin position="128"/>
        <end position="140"/>
    </location>
</feature>
<sequence length="471" mass="50996">MPGNSNSRCHLRGANKTLNSGVATAAPNARVSSAGAGARVEVQKNKGKAAAIAAIAKHHPVAATGQAATDFHSPLVAECSLRPRPFLGCASHVPSLLGAISPSSPLRKHQTNLGPKPLSTSPAYTAQEKVETAGHSERETATTAAATPPVSQSGVLSTAEQFSKTETHSRHASSAKSGRAEHNLAQTSQSCLEPPETPGFDDEVYQNRGEQAREGEDLRDTAKGFALLRHSEVSFVCVKALVSFLATCCTLSHFGSDERLQQVNDLSTSPFHCSFRPHIGLEEYLVKRIFRHGKQTINEGVMAIALLSRFLCKQNALLSAALLENSHQQRQQQQFNNFSRDTTLCDKDARPGSAIFRDAPTNEGFAATAARIGYIEFNYLTAHRLLLTAAFLARKTHRDDHTSIRHWAQLGGVPVEDLVEAESAFVQVVEWRVQVTLEEFFGVRTVPTTPRAREPTDTTVATHQQGKVVDS</sequence>
<dbReference type="Gene3D" id="1.10.472.10">
    <property type="entry name" value="Cyclin-like"/>
    <property type="match status" value="1"/>
</dbReference>
<evidence type="ECO:0000313" key="3">
    <source>
        <dbReference type="Proteomes" id="UP000030763"/>
    </source>
</evidence>
<reference evidence="2" key="2">
    <citation type="submission" date="2013-10" db="EMBL/GenBank/DDBJ databases">
        <authorList>
            <person name="Aslett M."/>
        </authorList>
    </citation>
    <scope>NUCLEOTIDE SEQUENCE [LARGE SCALE GENOMIC DNA]</scope>
    <source>
        <strain evidence="2">Weybridge</strain>
    </source>
</reference>
<dbReference type="EMBL" id="HG719761">
    <property type="protein sequence ID" value="CDJ58641.1"/>
    <property type="molecule type" value="Genomic_DNA"/>
</dbReference>
<feature type="region of interest" description="Disordered" evidence="1">
    <location>
        <begin position="100"/>
        <end position="203"/>
    </location>
</feature>
<dbReference type="PANTHER" id="PTHR15615">
    <property type="match status" value="1"/>
</dbReference>
<dbReference type="VEuPathDB" id="ToxoDB:EMWEY_00016960"/>
<accession>U6M3Q6</accession>
<dbReference type="Pfam" id="PF08613">
    <property type="entry name" value="Cyclin"/>
    <property type="match status" value="1"/>
</dbReference>
<dbReference type="GO" id="GO:0019901">
    <property type="term" value="F:protein kinase binding"/>
    <property type="evidence" value="ECO:0007669"/>
    <property type="project" value="InterPro"/>
</dbReference>
<dbReference type="InterPro" id="IPR013922">
    <property type="entry name" value="Cyclin_PHO80-like"/>
</dbReference>
<proteinExistence type="predicted"/>